<evidence type="ECO:0000313" key="2">
    <source>
        <dbReference type="Proteomes" id="UP000244162"/>
    </source>
</evidence>
<dbReference type="EMBL" id="NWBU01000004">
    <property type="protein sequence ID" value="PTQ13151.1"/>
    <property type="molecule type" value="Genomic_DNA"/>
</dbReference>
<dbReference type="Pfam" id="PF06035">
    <property type="entry name" value="Peptidase_C93"/>
    <property type="match status" value="1"/>
</dbReference>
<name>A0A2T5G215_9SPHN</name>
<dbReference type="Gene3D" id="3.10.620.30">
    <property type="match status" value="1"/>
</dbReference>
<dbReference type="InterPro" id="IPR010319">
    <property type="entry name" value="Transglutaminase-like_Cys_pept"/>
</dbReference>
<proteinExistence type="predicted"/>
<dbReference type="PANTHER" id="PTHR39327:SF1">
    <property type="entry name" value="BLR5470 PROTEIN"/>
    <property type="match status" value="1"/>
</dbReference>
<organism evidence="1 2">
    <name type="scientific">Sphingomonas oleivorans</name>
    <dbReference type="NCBI Taxonomy" id="1735121"/>
    <lineage>
        <taxon>Bacteria</taxon>
        <taxon>Pseudomonadati</taxon>
        <taxon>Pseudomonadota</taxon>
        <taxon>Alphaproteobacteria</taxon>
        <taxon>Sphingomonadales</taxon>
        <taxon>Sphingomonadaceae</taxon>
        <taxon>Sphingomonas</taxon>
    </lineage>
</organism>
<keyword evidence="2" id="KW-1185">Reference proteome</keyword>
<evidence type="ECO:0008006" key="3">
    <source>
        <dbReference type="Google" id="ProtNLM"/>
    </source>
</evidence>
<comment type="caution">
    <text evidence="1">The sequence shown here is derived from an EMBL/GenBank/DDBJ whole genome shotgun (WGS) entry which is preliminary data.</text>
</comment>
<dbReference type="AlphaFoldDB" id="A0A2T5G215"/>
<reference evidence="1 2" key="1">
    <citation type="submission" date="2017-09" db="EMBL/GenBank/DDBJ databases">
        <title>Sphingomonas panjinensis sp.nov., isolated from oil-contaminated soil.</title>
        <authorList>
            <person name="Wang L."/>
            <person name="Chen L."/>
        </authorList>
    </citation>
    <scope>NUCLEOTIDE SEQUENCE [LARGE SCALE GENOMIC DNA]</scope>
    <source>
        <strain evidence="1 2">FW-11</strain>
    </source>
</reference>
<gene>
    <name evidence="1" type="ORF">CLG96_03195</name>
</gene>
<accession>A0A2T5G215</accession>
<evidence type="ECO:0000313" key="1">
    <source>
        <dbReference type="EMBL" id="PTQ13151.1"/>
    </source>
</evidence>
<protein>
    <recommendedName>
        <fullName evidence="3">Transglutaminase</fullName>
    </recommendedName>
</protein>
<dbReference type="PANTHER" id="PTHR39327">
    <property type="match status" value="1"/>
</dbReference>
<sequence length="221" mass="24139">MNDMTVHELASGLIGAARKPKHFVQSLKRAAAIATLPAAFALAGCATMPAAPAGGAAAMRDGGITLPPRGWLDYCGRNAKDPSCLAVQFDKEHWQQLLNVQASLRAIRRQDDSRNSGKADFWQVASKEQSADCEDIALAARKQLLDAGWPLSALRLATAWTERGEYHVVLTVDMMREGEKATYILDNRFATVLSYQKLASLGYRFHTRQAARGPNWVVIAS</sequence>
<dbReference type="Proteomes" id="UP000244162">
    <property type="component" value="Unassembled WGS sequence"/>
</dbReference>